<evidence type="ECO:0000259" key="1">
    <source>
        <dbReference type="Pfam" id="PF13358"/>
    </source>
</evidence>
<accession>A0A2U8W3I4</accession>
<dbReference type="PANTHER" id="PTHR46564">
    <property type="entry name" value="TRANSPOSASE"/>
    <property type="match status" value="1"/>
</dbReference>
<dbReference type="InterPro" id="IPR036397">
    <property type="entry name" value="RNaseH_sf"/>
</dbReference>
<feature type="domain" description="Tc1-like transposase DDE" evidence="1">
    <location>
        <begin position="146"/>
        <end position="283"/>
    </location>
</feature>
<gene>
    <name evidence="2" type="ORF">DK389_03925</name>
</gene>
<dbReference type="NCBIfam" id="NF033545">
    <property type="entry name" value="transpos_IS630"/>
    <property type="match status" value="1"/>
</dbReference>
<dbReference type="KEGG" id="mets:DK389_03925"/>
<dbReference type="SUPFAM" id="SSF46689">
    <property type="entry name" value="Homeodomain-like"/>
    <property type="match status" value="1"/>
</dbReference>
<dbReference type="InterPro" id="IPR047655">
    <property type="entry name" value="Transpos_IS630-like"/>
</dbReference>
<dbReference type="Pfam" id="PF13384">
    <property type="entry name" value="HTH_23"/>
    <property type="match status" value="1"/>
</dbReference>
<dbReference type="Gene3D" id="3.30.420.10">
    <property type="entry name" value="Ribonuclease H-like superfamily/Ribonuclease H"/>
    <property type="match status" value="1"/>
</dbReference>
<dbReference type="PANTHER" id="PTHR46564:SF1">
    <property type="entry name" value="TRANSPOSASE"/>
    <property type="match status" value="1"/>
</dbReference>
<dbReference type="InterPro" id="IPR038717">
    <property type="entry name" value="Tc1-like_DDE_dom"/>
</dbReference>
<reference evidence="3" key="1">
    <citation type="submission" date="2018-05" db="EMBL/GenBank/DDBJ databases">
        <title>Complete Genome Sequence of Methylobacterium sp. 17SD2-17.</title>
        <authorList>
            <person name="Srinivasan S."/>
        </authorList>
    </citation>
    <scope>NUCLEOTIDE SEQUENCE [LARGE SCALE GENOMIC DNA]</scope>
    <source>
        <strain evidence="3">17SD2-17</strain>
    </source>
</reference>
<dbReference type="RefSeq" id="WP_109887523.1">
    <property type="nucleotide sequence ID" value="NZ_CP029550.1"/>
</dbReference>
<proteinExistence type="predicted"/>
<organism evidence="2 3">
    <name type="scientific">Methylobacterium durans</name>
    <dbReference type="NCBI Taxonomy" id="2202825"/>
    <lineage>
        <taxon>Bacteria</taxon>
        <taxon>Pseudomonadati</taxon>
        <taxon>Pseudomonadota</taxon>
        <taxon>Alphaproteobacteria</taxon>
        <taxon>Hyphomicrobiales</taxon>
        <taxon>Methylobacteriaceae</taxon>
        <taxon>Methylobacterium</taxon>
    </lineage>
</organism>
<dbReference type="Proteomes" id="UP000245926">
    <property type="component" value="Chromosome"/>
</dbReference>
<keyword evidence="3" id="KW-1185">Reference proteome</keyword>
<protein>
    <submittedName>
        <fullName evidence="2">IS630 family transposase</fullName>
    </submittedName>
</protein>
<name>A0A2U8W3I4_9HYPH</name>
<evidence type="ECO:0000313" key="3">
    <source>
        <dbReference type="Proteomes" id="UP000245926"/>
    </source>
</evidence>
<dbReference type="GO" id="GO:0003676">
    <property type="term" value="F:nucleic acid binding"/>
    <property type="evidence" value="ECO:0007669"/>
    <property type="project" value="InterPro"/>
</dbReference>
<dbReference type="Pfam" id="PF13358">
    <property type="entry name" value="DDE_3"/>
    <property type="match status" value="1"/>
</dbReference>
<dbReference type="OrthoDB" id="565387at2"/>
<dbReference type="EMBL" id="CP029550">
    <property type="protein sequence ID" value="AWN39836.1"/>
    <property type="molecule type" value="Genomic_DNA"/>
</dbReference>
<evidence type="ECO:0000313" key="2">
    <source>
        <dbReference type="EMBL" id="AWN39836.1"/>
    </source>
</evidence>
<sequence length="320" mass="34795">MPSPLSVDLRERVVAAVAAGASCHRAAARFGVSVSSASRWCGQSARDGHVAPKPMGGDHTSQRIEAHAGLILAISSHEPRLFLRELRDRLAEQGVQTSTSGLSRFFARHGISWKKGPTHAAEQERADVRAAREAWFEAQPELDPDRLVFLDETAAATNMARRYGWAPRGERCRLAAPQGDYKTTTVTAALRTRGLCATALLDGPTNGTRFRNYVTETLIPVLQPGDIVVMDNLPAHKVAGVQDAIEAAGARLMYPPSYSPDLNPIERAFAKLKALLRTAAARTIPDLWAAIRQAFTRFTPQECRNYLAAAGYEDDLAVAT</sequence>
<dbReference type="InterPro" id="IPR009057">
    <property type="entry name" value="Homeodomain-like_sf"/>
</dbReference>
<dbReference type="AlphaFoldDB" id="A0A2U8W3I4"/>